<dbReference type="OrthoDB" id="3627830at2759"/>
<dbReference type="AlphaFoldDB" id="A0A9W7SMP6"/>
<dbReference type="PANTHER" id="PTHR38111">
    <property type="entry name" value="ZN(2)-C6 FUNGAL-TYPE DOMAIN-CONTAINING PROTEIN-RELATED"/>
    <property type="match status" value="1"/>
</dbReference>
<accession>A0A9W7SMP6</accession>
<evidence type="ECO:0000256" key="1">
    <source>
        <dbReference type="SAM" id="MobiDB-lite"/>
    </source>
</evidence>
<feature type="region of interest" description="Disordered" evidence="1">
    <location>
        <begin position="1"/>
        <end position="56"/>
    </location>
</feature>
<organism evidence="2 3">
    <name type="scientific">Teratosphaeria destructans</name>
    <dbReference type="NCBI Taxonomy" id="418781"/>
    <lineage>
        <taxon>Eukaryota</taxon>
        <taxon>Fungi</taxon>
        <taxon>Dikarya</taxon>
        <taxon>Ascomycota</taxon>
        <taxon>Pezizomycotina</taxon>
        <taxon>Dothideomycetes</taxon>
        <taxon>Dothideomycetidae</taxon>
        <taxon>Mycosphaerellales</taxon>
        <taxon>Teratosphaeriaceae</taxon>
        <taxon>Teratosphaeria</taxon>
    </lineage>
</organism>
<dbReference type="EMBL" id="RIBY02002142">
    <property type="protein sequence ID" value="KAH9824576.1"/>
    <property type="molecule type" value="Genomic_DNA"/>
</dbReference>
<reference evidence="2 3" key="1">
    <citation type="journal article" date="2018" name="IMA Fungus">
        <title>IMA Genome-F 10: Nine draft genome sequences of Claviceps purpurea s.lat., including C. arundinis, C. humidiphila, and C. cf. spartinae, pseudomolecules for the pitch canker pathogen Fusarium circinatum, draft genome of Davidsoniella eucalypti, Grosmannia galeiformis, Quambalaria eucalypti, and Teratosphaeria destructans.</title>
        <authorList>
            <person name="Wingfield B.D."/>
            <person name="Liu M."/>
            <person name="Nguyen H.D."/>
            <person name="Lane F.A."/>
            <person name="Morgan S.W."/>
            <person name="De Vos L."/>
            <person name="Wilken P.M."/>
            <person name="Duong T.A."/>
            <person name="Aylward J."/>
            <person name="Coetzee M.P."/>
            <person name="Dadej K."/>
            <person name="De Beer Z.W."/>
            <person name="Findlay W."/>
            <person name="Havenga M."/>
            <person name="Kolarik M."/>
            <person name="Menzies J.G."/>
            <person name="Naidoo K."/>
            <person name="Pochopski O."/>
            <person name="Shoukouhi P."/>
            <person name="Santana Q.C."/>
            <person name="Seifert K.A."/>
            <person name="Soal N."/>
            <person name="Steenkamp E.T."/>
            <person name="Tatham C.T."/>
            <person name="van der Nest M.A."/>
            <person name="Wingfield M.J."/>
        </authorList>
    </citation>
    <scope>NUCLEOTIDE SEQUENCE [LARGE SCALE GENOMIC DNA]</scope>
    <source>
        <strain evidence="2">CMW44962</strain>
    </source>
</reference>
<dbReference type="PANTHER" id="PTHR38111:SF11">
    <property type="entry name" value="TRANSCRIPTION FACTOR DOMAIN-CONTAINING PROTEIN-RELATED"/>
    <property type="match status" value="1"/>
</dbReference>
<keyword evidence="3" id="KW-1185">Reference proteome</keyword>
<reference evidence="2 3" key="2">
    <citation type="journal article" date="2021" name="Curr. Genet.">
        <title>Genetic response to nitrogen starvation in the aggressive Eucalyptus foliar pathogen Teratosphaeria destructans.</title>
        <authorList>
            <person name="Havenga M."/>
            <person name="Wingfield B.D."/>
            <person name="Wingfield M.J."/>
            <person name="Dreyer L.L."/>
            <person name="Roets F."/>
            <person name="Aylward J."/>
        </authorList>
    </citation>
    <scope>NUCLEOTIDE SEQUENCE [LARGE SCALE GENOMIC DNA]</scope>
    <source>
        <strain evidence="2">CMW44962</strain>
    </source>
</reference>
<protein>
    <submittedName>
        <fullName evidence="2">Uncharacterized protein</fullName>
    </submittedName>
</protein>
<proteinExistence type="predicted"/>
<name>A0A9W7SMP6_9PEZI</name>
<dbReference type="InterPro" id="IPR053178">
    <property type="entry name" value="Osmoadaptation_assoc"/>
</dbReference>
<evidence type="ECO:0000313" key="3">
    <source>
        <dbReference type="Proteomes" id="UP001138500"/>
    </source>
</evidence>
<dbReference type="Proteomes" id="UP001138500">
    <property type="component" value="Unassembled WGS sequence"/>
</dbReference>
<comment type="caution">
    <text evidence="2">The sequence shown here is derived from an EMBL/GenBank/DDBJ whole genome shotgun (WGS) entry which is preliminary data.</text>
</comment>
<evidence type="ECO:0000313" key="2">
    <source>
        <dbReference type="EMBL" id="KAH9824576.1"/>
    </source>
</evidence>
<gene>
    <name evidence="2" type="ORF">Tdes44962_MAKER10228</name>
</gene>
<sequence length="460" mass="51177">MPGVLRDQGTPPAGCPLPYPRPPAPLPSLKRRKAAQKTRGLPKPRRLPSPATLQIAPADPGQLREQLVYCIEELRLRWSWVALIPARIGVHSAVDSAALLLCQAHQYHALGQFHGPSLHRALRGYSRTLNMLRRAVATPTTALLDSTLATVALVALFETIIKHCPGTQAENVFSHWTGIEAILCARTGREYCSELTRSIVYTMYDCMFGVPVSLGRPSPFEGGQWACVKPAAVDILPEDNQALQQSSLYTSIVSPRLIQYTRQIRQGQTDPDHMRRTPPPPHPSHQERDPEDSITGPFGFDFDSLLQYRAAILYWSFHLGVINVYFALSSLIPADLLQSLPHVDSVRQNQTRWMANLIMSWAYARRQGSFAQTDLAQGCLVLWQALKGRESFKGKSQEAWRRWLLPKMMLPLTGWVSGQVERGEEVDVASEMLAGGPLEGFMRSTAVKQQSDGASWGDKS</sequence>
<feature type="compositionally biased region" description="Pro residues" evidence="1">
    <location>
        <begin position="13"/>
        <end position="26"/>
    </location>
</feature>
<feature type="region of interest" description="Disordered" evidence="1">
    <location>
        <begin position="265"/>
        <end position="293"/>
    </location>
</feature>
<feature type="compositionally biased region" description="Basic residues" evidence="1">
    <location>
        <begin position="29"/>
        <end position="46"/>
    </location>
</feature>